<protein>
    <recommendedName>
        <fullName evidence="3">Excreted virulence factor EspC, type VII ESX diderm</fullName>
    </recommendedName>
</protein>
<evidence type="ECO:0000313" key="2">
    <source>
        <dbReference type="Proteomes" id="UP001521150"/>
    </source>
</evidence>
<comment type="caution">
    <text evidence="1">The sequence shown here is derived from an EMBL/GenBank/DDBJ whole genome shotgun (WGS) entry which is preliminary data.</text>
</comment>
<proteinExistence type="predicted"/>
<keyword evidence="2" id="KW-1185">Reference proteome</keyword>
<reference evidence="1 2" key="1">
    <citation type="submission" date="2021-12" db="EMBL/GenBank/DDBJ databases">
        <title>Genome sequence of Kibdelosporangium philippinense ATCC 49844.</title>
        <authorList>
            <person name="Fedorov E.A."/>
            <person name="Omeragic M."/>
            <person name="Shalygina K.F."/>
            <person name="Maclea K.S."/>
        </authorList>
    </citation>
    <scope>NUCLEOTIDE SEQUENCE [LARGE SCALE GENOMIC DNA]</scope>
    <source>
        <strain evidence="1 2">ATCC 49844</strain>
    </source>
</reference>
<dbReference type="InterPro" id="IPR036689">
    <property type="entry name" value="ESAT-6-like_sf"/>
</dbReference>
<name>A0ABS8ZQY6_9PSEU</name>
<gene>
    <name evidence="1" type="ORF">LWC34_45480</name>
</gene>
<evidence type="ECO:0000313" key="1">
    <source>
        <dbReference type="EMBL" id="MCE7010012.1"/>
    </source>
</evidence>
<dbReference type="EMBL" id="JAJVCN010000004">
    <property type="protein sequence ID" value="MCE7010012.1"/>
    <property type="molecule type" value="Genomic_DNA"/>
</dbReference>
<sequence length="101" mass="10714">MTGPSDHVRVNPNDLRAVADEIVDVADNAHHDARKLGGAQDALNGAPPTFDSPRAHAEIESAWQQALHTMTTKLAVAADTLSLSAESYASGELHNVRGFTN</sequence>
<evidence type="ECO:0008006" key="3">
    <source>
        <dbReference type="Google" id="ProtNLM"/>
    </source>
</evidence>
<dbReference type="Gene3D" id="1.10.287.1060">
    <property type="entry name" value="ESAT-6-like"/>
    <property type="match status" value="1"/>
</dbReference>
<accession>A0ABS8ZQY6</accession>
<organism evidence="1 2">
    <name type="scientific">Kibdelosporangium philippinense</name>
    <dbReference type="NCBI Taxonomy" id="211113"/>
    <lineage>
        <taxon>Bacteria</taxon>
        <taxon>Bacillati</taxon>
        <taxon>Actinomycetota</taxon>
        <taxon>Actinomycetes</taxon>
        <taxon>Pseudonocardiales</taxon>
        <taxon>Pseudonocardiaceae</taxon>
        <taxon>Kibdelosporangium</taxon>
    </lineage>
</organism>
<dbReference type="Proteomes" id="UP001521150">
    <property type="component" value="Unassembled WGS sequence"/>
</dbReference>
<dbReference type="RefSeq" id="WP_233731497.1">
    <property type="nucleotide sequence ID" value="NZ_JAJVCN010000004.1"/>
</dbReference>
<dbReference type="SUPFAM" id="SSF140453">
    <property type="entry name" value="EsxAB dimer-like"/>
    <property type="match status" value="1"/>
</dbReference>